<dbReference type="AlphaFoldDB" id="A9BYM6"/>
<dbReference type="Gene3D" id="1.10.260.40">
    <property type="entry name" value="lambda repressor-like DNA-binding domains"/>
    <property type="match status" value="1"/>
</dbReference>
<sequence>MVDTYWERLLPELEARGWKIQQLADAMKISYQAVRKVKEGGSFSSQNNIKAAKLFRLNPAWLATGVGPREMDGTDEDDDTLGKVPLISSVQAGNWSEIVDNFQPGDASEWIPCPAKHGPHTFALTVEGESMSNPGVHPSYEPGNIIFVDPGRSAQPGDRVVVRLEAQDQATFKQYLEEDGRKFLRAINPDWRPKFIEINGDATICGVVIGKWVPE</sequence>
<organism evidence="2 3">
    <name type="scientific">Delftia acidovorans (strain DSM 14801 / SPH-1)</name>
    <dbReference type="NCBI Taxonomy" id="398578"/>
    <lineage>
        <taxon>Bacteria</taxon>
        <taxon>Pseudomonadati</taxon>
        <taxon>Pseudomonadota</taxon>
        <taxon>Betaproteobacteria</taxon>
        <taxon>Burkholderiales</taxon>
        <taxon>Comamonadaceae</taxon>
        <taxon>Delftia</taxon>
    </lineage>
</organism>
<dbReference type="RefSeq" id="WP_012203854.1">
    <property type="nucleotide sequence ID" value="NC_010002.1"/>
</dbReference>
<dbReference type="SUPFAM" id="SSF47413">
    <property type="entry name" value="lambda repressor-like DNA-binding domains"/>
    <property type="match status" value="1"/>
</dbReference>
<dbReference type="InterPro" id="IPR010982">
    <property type="entry name" value="Lambda_DNA-bd_dom_sf"/>
</dbReference>
<name>A9BYM6_DELAS</name>
<dbReference type="InterPro" id="IPR036286">
    <property type="entry name" value="LexA/Signal_pep-like_sf"/>
</dbReference>
<evidence type="ECO:0000313" key="2">
    <source>
        <dbReference type="EMBL" id="ABX34569.1"/>
    </source>
</evidence>
<dbReference type="GO" id="GO:0003677">
    <property type="term" value="F:DNA binding"/>
    <property type="evidence" value="ECO:0007669"/>
    <property type="project" value="InterPro"/>
</dbReference>
<keyword evidence="3" id="KW-1185">Reference proteome</keyword>
<dbReference type="Proteomes" id="UP000000784">
    <property type="component" value="Chromosome"/>
</dbReference>
<proteinExistence type="predicted"/>
<dbReference type="GeneID" id="31503012"/>
<dbReference type="InterPro" id="IPR015927">
    <property type="entry name" value="Peptidase_S24_S26A/B/C"/>
</dbReference>
<dbReference type="HOGENOM" id="CLU_066192_1_3_4"/>
<dbReference type="InterPro" id="IPR050077">
    <property type="entry name" value="LexA_repressor"/>
</dbReference>
<dbReference type="CDD" id="cd00093">
    <property type="entry name" value="HTH_XRE"/>
    <property type="match status" value="1"/>
</dbReference>
<dbReference type="PANTHER" id="PTHR33516">
    <property type="entry name" value="LEXA REPRESSOR"/>
    <property type="match status" value="1"/>
</dbReference>
<dbReference type="CDD" id="cd06529">
    <property type="entry name" value="S24_LexA-like"/>
    <property type="match status" value="1"/>
</dbReference>
<gene>
    <name evidence="2" type="ordered locus">Daci_1929</name>
</gene>
<dbReference type="InterPro" id="IPR039418">
    <property type="entry name" value="LexA-like"/>
</dbReference>
<evidence type="ECO:0000313" key="3">
    <source>
        <dbReference type="Proteomes" id="UP000000784"/>
    </source>
</evidence>
<dbReference type="PANTHER" id="PTHR33516:SF2">
    <property type="entry name" value="LEXA REPRESSOR-RELATED"/>
    <property type="match status" value="1"/>
</dbReference>
<dbReference type="eggNOG" id="COG1974">
    <property type="taxonomic scope" value="Bacteria"/>
</dbReference>
<reference evidence="3" key="2">
    <citation type="submission" date="2007-11" db="EMBL/GenBank/DDBJ databases">
        <title>Complete sequence of Delftia acidovorans DSM 14801 / SPH-1.</title>
        <authorList>
            <person name="Copeland A."/>
            <person name="Lucas S."/>
            <person name="Lapidus A."/>
            <person name="Barry K."/>
            <person name="Glavina del Rio T."/>
            <person name="Dalin E."/>
            <person name="Tice H."/>
            <person name="Pitluck S."/>
            <person name="Lowry S."/>
            <person name="Clum A."/>
            <person name="Schmutz J."/>
            <person name="Larimer F."/>
            <person name="Land M."/>
            <person name="Hauser L."/>
            <person name="Kyrpides N."/>
            <person name="Kim E."/>
            <person name="Schleheck D."/>
            <person name="Richardson P."/>
        </authorList>
    </citation>
    <scope>NUCLEOTIDE SEQUENCE [LARGE SCALE GENOMIC DNA]</scope>
    <source>
        <strain evidence="3">DSM 14801 / SPH-1</strain>
    </source>
</reference>
<dbReference type="Pfam" id="PF00717">
    <property type="entry name" value="Peptidase_S24"/>
    <property type="match status" value="1"/>
</dbReference>
<evidence type="ECO:0000259" key="1">
    <source>
        <dbReference type="Pfam" id="PF00717"/>
    </source>
</evidence>
<accession>A9BYM6</accession>
<dbReference type="EMBL" id="CP000884">
    <property type="protein sequence ID" value="ABX34569.1"/>
    <property type="molecule type" value="Genomic_DNA"/>
</dbReference>
<dbReference type="InterPro" id="IPR001387">
    <property type="entry name" value="Cro/C1-type_HTH"/>
</dbReference>
<dbReference type="KEGG" id="dac:Daci_1929"/>
<protein>
    <submittedName>
        <fullName evidence="2">Peptidase S24 and S26 domain protein</fullName>
    </submittedName>
</protein>
<dbReference type="SUPFAM" id="SSF51306">
    <property type="entry name" value="LexA/Signal peptidase"/>
    <property type="match status" value="1"/>
</dbReference>
<dbReference type="STRING" id="398578.Daci_1929"/>
<feature type="domain" description="Peptidase S24/S26A/S26B/S26C" evidence="1">
    <location>
        <begin position="85"/>
        <end position="209"/>
    </location>
</feature>
<reference evidence="2 3" key="1">
    <citation type="journal article" date="2004" name="Appl. Environ. Microbiol.">
        <title>Mineralization of individual congeners of linear alkylbenzenesulfonate by defined pairs of heterotrophic bacteria.</title>
        <authorList>
            <person name="Schleheck D."/>
            <person name="Knepper T.P."/>
            <person name="Fischer K."/>
            <person name="Cook A.M."/>
        </authorList>
    </citation>
    <scope>NUCLEOTIDE SEQUENCE [LARGE SCALE GENOMIC DNA]</scope>
    <source>
        <strain evidence="3">DSM 14801 / SPH-1</strain>
    </source>
</reference>
<dbReference type="Gene3D" id="2.10.109.10">
    <property type="entry name" value="Umud Fragment, subunit A"/>
    <property type="match status" value="1"/>
</dbReference>